<dbReference type="Pfam" id="PF08238">
    <property type="entry name" value="Sel1"/>
    <property type="match status" value="4"/>
</dbReference>
<dbReference type="PANTHER" id="PTHR11102:SF160">
    <property type="entry name" value="ERAD-ASSOCIATED E3 UBIQUITIN-PROTEIN LIGASE COMPONENT HRD3"/>
    <property type="match status" value="1"/>
</dbReference>
<evidence type="ECO:0008006" key="4">
    <source>
        <dbReference type="Google" id="ProtNLM"/>
    </source>
</evidence>
<dbReference type="SUPFAM" id="SSF81901">
    <property type="entry name" value="HCP-like"/>
    <property type="match status" value="1"/>
</dbReference>
<keyword evidence="1" id="KW-0812">Transmembrane</keyword>
<name>A0A6J5CA32_9BURK</name>
<organism evidence="2 3">
    <name type="scientific">Paraburkholderia phenoliruptrix</name>
    <dbReference type="NCBI Taxonomy" id="252970"/>
    <lineage>
        <taxon>Bacteria</taxon>
        <taxon>Pseudomonadati</taxon>
        <taxon>Pseudomonadota</taxon>
        <taxon>Betaproteobacteria</taxon>
        <taxon>Burkholderiales</taxon>
        <taxon>Burkholderiaceae</taxon>
        <taxon>Paraburkholderia</taxon>
    </lineage>
</organism>
<accession>A0A6J5CA32</accession>
<keyword evidence="1" id="KW-1133">Transmembrane helix</keyword>
<gene>
    <name evidence="2" type="ORF">LMG22037_05649</name>
</gene>
<dbReference type="EMBL" id="CADIKB010000043">
    <property type="protein sequence ID" value="CAB3731859.1"/>
    <property type="molecule type" value="Genomic_DNA"/>
</dbReference>
<dbReference type="SMART" id="SM00671">
    <property type="entry name" value="SEL1"/>
    <property type="match status" value="4"/>
</dbReference>
<reference evidence="2 3" key="1">
    <citation type="submission" date="2020-04" db="EMBL/GenBank/DDBJ databases">
        <authorList>
            <person name="De Canck E."/>
        </authorList>
    </citation>
    <scope>NUCLEOTIDE SEQUENCE [LARGE SCALE GENOMIC DNA]</scope>
    <source>
        <strain evidence="2 3">LMG 22037</strain>
    </source>
</reference>
<dbReference type="AlphaFoldDB" id="A0A6J5CA32"/>
<dbReference type="Gene3D" id="1.25.40.10">
    <property type="entry name" value="Tetratricopeptide repeat domain"/>
    <property type="match status" value="1"/>
</dbReference>
<feature type="transmembrane region" description="Helical" evidence="1">
    <location>
        <begin position="38"/>
        <end position="57"/>
    </location>
</feature>
<dbReference type="PANTHER" id="PTHR11102">
    <property type="entry name" value="SEL-1-LIKE PROTEIN"/>
    <property type="match status" value="1"/>
</dbReference>
<evidence type="ECO:0000313" key="2">
    <source>
        <dbReference type="EMBL" id="CAB3731859.1"/>
    </source>
</evidence>
<evidence type="ECO:0000256" key="1">
    <source>
        <dbReference type="SAM" id="Phobius"/>
    </source>
</evidence>
<evidence type="ECO:0000313" key="3">
    <source>
        <dbReference type="Proteomes" id="UP000494249"/>
    </source>
</evidence>
<protein>
    <recommendedName>
        <fullName evidence="4">Secretory immunoglobulin A-binding protein EsiB</fullName>
    </recommendedName>
</protein>
<dbReference type="InterPro" id="IPR006597">
    <property type="entry name" value="Sel1-like"/>
</dbReference>
<keyword evidence="1" id="KW-0472">Membrane</keyword>
<sequence length="351" mass="37861">MGPPAAVMVRAAVMGVVGVMEAVVAANNPETVNMRRRAAIVAVLAVGAASATAHAQVSPFSLFDNGEKRAYTLYRAAAAGSTAAFEELRRRGNNGDRWAAFQFGFLHHVGKAPGAGKDIAIAMKAYRIACRTAADNAAITGNTLASYNMGLIYLYGDDGVPPDPAIAIKWFTASAGDDQHAFVPAAMNLANVYERGYMDVQRDLPEAARWYRAAAAGQEPYALYKLGLCLLRGIGMPANQAEANLKLNAAADLWSREAMYTLALMQTSSPNSLIERNPVAAARWLLIAMEGYPAYEKAARAAMDRLTPTQQDTARQSARLWMQNHARVPERVDYRTPMNTEPTYGTSNVPS</sequence>
<dbReference type="Proteomes" id="UP000494249">
    <property type="component" value="Unassembled WGS sequence"/>
</dbReference>
<dbReference type="InterPro" id="IPR011990">
    <property type="entry name" value="TPR-like_helical_dom_sf"/>
</dbReference>
<proteinExistence type="predicted"/>
<dbReference type="InterPro" id="IPR050767">
    <property type="entry name" value="Sel1_AlgK"/>
</dbReference>
<feature type="transmembrane region" description="Helical" evidence="1">
    <location>
        <begin position="6"/>
        <end position="26"/>
    </location>
</feature>